<proteinExistence type="inferred from homology"/>
<dbReference type="GO" id="GO:0006361">
    <property type="term" value="P:transcription initiation at RNA polymerase I promoter"/>
    <property type="evidence" value="ECO:0000318"/>
    <property type="project" value="GO_Central"/>
</dbReference>
<accession>A0A3B6TQ83</accession>
<protein>
    <recommendedName>
        <fullName evidence="5">RNA polymerase I-specific transcription initiation factor RRN3</fullName>
    </recommendedName>
</protein>
<evidence type="ECO:0000256" key="2">
    <source>
        <dbReference type="SAM" id="MobiDB-lite"/>
    </source>
</evidence>
<evidence type="ECO:0000313" key="3">
    <source>
        <dbReference type="EnsemblPlants" id="TraesCS7D02G430000.3"/>
    </source>
</evidence>
<dbReference type="Gramene" id="TraesPARA_EIv1.0_2611400.3">
    <property type="protein sequence ID" value="TraesPARA_EIv1.0_2611400.3.CDS"/>
    <property type="gene ID" value="TraesPARA_EIv1.0_2611400"/>
</dbReference>
<dbReference type="PANTHER" id="PTHR12790:SF0">
    <property type="entry name" value="RNA POLYMERASE I-SPECIFIC TRANSCRIPTION INITIATION FACTOR RRN3-RELATED"/>
    <property type="match status" value="1"/>
</dbReference>
<dbReference type="InterPro" id="IPR007991">
    <property type="entry name" value="RNA_pol_I_trans_ini_fac_RRN3"/>
</dbReference>
<reference evidence="3" key="2">
    <citation type="submission" date="2018-10" db="UniProtKB">
        <authorList>
            <consortium name="EnsemblPlants"/>
        </authorList>
    </citation>
    <scope>IDENTIFICATION</scope>
</reference>
<keyword evidence="4" id="KW-1185">Reference proteome</keyword>
<gene>
    <name evidence="3" type="primary">LOC123163919</name>
</gene>
<dbReference type="GO" id="GO:0001042">
    <property type="term" value="F:RNA polymerase I core binding"/>
    <property type="evidence" value="ECO:0000318"/>
    <property type="project" value="GO_Central"/>
</dbReference>
<dbReference type="AlphaFoldDB" id="A0A3B6TQ83"/>
<reference evidence="3" key="1">
    <citation type="submission" date="2018-08" db="EMBL/GenBank/DDBJ databases">
        <authorList>
            <person name="Rossello M."/>
        </authorList>
    </citation>
    <scope>NUCLEOTIDE SEQUENCE [LARGE SCALE GENOMIC DNA]</scope>
    <source>
        <strain evidence="3">cv. Chinese Spring</strain>
    </source>
</reference>
<dbReference type="GO" id="GO:0005634">
    <property type="term" value="C:nucleus"/>
    <property type="evidence" value="ECO:0000318"/>
    <property type="project" value="GO_Central"/>
</dbReference>
<dbReference type="OMA" id="YVLCYHM"/>
<dbReference type="Pfam" id="PF05327">
    <property type="entry name" value="RRN3"/>
    <property type="match status" value="1"/>
</dbReference>
<dbReference type="EnsemblPlants" id="TraesCS7D02G430000.3">
    <property type="protein sequence ID" value="TraesCS7D02G430000.3"/>
    <property type="gene ID" value="TraesCS7D02G430000"/>
</dbReference>
<evidence type="ECO:0000256" key="1">
    <source>
        <dbReference type="ARBA" id="ARBA00010098"/>
    </source>
</evidence>
<dbReference type="STRING" id="4565.A0A3B6TQ83"/>
<comment type="similarity">
    <text evidence="1">Belongs to the RRN3 family.</text>
</comment>
<dbReference type="PANTHER" id="PTHR12790">
    <property type="entry name" value="TRANSCRIPTION INITIATION FACTOR IA RRN3"/>
    <property type="match status" value="1"/>
</dbReference>
<feature type="region of interest" description="Disordered" evidence="2">
    <location>
        <begin position="605"/>
        <end position="631"/>
    </location>
</feature>
<evidence type="ECO:0008006" key="5">
    <source>
        <dbReference type="Google" id="ProtNLM"/>
    </source>
</evidence>
<name>A0A3B6TQ83_WHEAT</name>
<organism evidence="3">
    <name type="scientific">Triticum aestivum</name>
    <name type="common">Wheat</name>
    <dbReference type="NCBI Taxonomy" id="4565"/>
    <lineage>
        <taxon>Eukaryota</taxon>
        <taxon>Viridiplantae</taxon>
        <taxon>Streptophyta</taxon>
        <taxon>Embryophyta</taxon>
        <taxon>Tracheophyta</taxon>
        <taxon>Spermatophyta</taxon>
        <taxon>Magnoliopsida</taxon>
        <taxon>Liliopsida</taxon>
        <taxon>Poales</taxon>
        <taxon>Poaceae</taxon>
        <taxon>BOP clade</taxon>
        <taxon>Pooideae</taxon>
        <taxon>Triticodae</taxon>
        <taxon>Triticeae</taxon>
        <taxon>Triticinae</taxon>
        <taxon>Triticum</taxon>
    </lineage>
</organism>
<dbReference type="GO" id="GO:0001181">
    <property type="term" value="F:RNA polymerase I general transcription initiation factor activity"/>
    <property type="evidence" value="ECO:0000318"/>
    <property type="project" value="GO_Central"/>
</dbReference>
<dbReference type="SMR" id="A0A3B6TQ83"/>
<sequence length="631" mass="72111">MVAELRRDDMAEEAGTIRDSVAFRLVERVLQSVRMEPFLIAPYDLEQYRMMVGTLDTSRTKNRDDEALYVTYLKALSEAVSKIDITYHHSLLNNIFAVRIWYLQRDTMVALLDLITRLAAVADQYLRECLQMLVNNFTPPIVERNEVPTWAVSRKKDIFSHLCGSLKTISDTVPLAPRMLRDIIDRSMPKLFDNKAKMISFVECMLGLDTDRMGDLIGAILLAKVVDLLTELDVNITWEDILQEEHDKGIFEMELEDLDADDDGDGFGQAGTKVCLGGNACAEKLDGLMVVVCEHLKSLDRQRLYKEFVILKTIFRASLLRVHRSKFAQFIMFYTCSLDPKTLGEGFAVFLTDIVTEKKEDPISSAECLQFHMLEAICLGQGSFLLIRLLLYSKIDWCVDYCDHQSKREATPIPNHQLFYATCQAVMYVLCFRLRSIMDYPNLKSDLFHMPFGFLFRHRLEPLKVCLPSIVNEFLRQAKDAGLVAAFVDPAAEDAIESDLSRTFGGINRLDMFFPFDPYLLKESDRYIRPNFEFWSMVKTTYSDDTDDDDDELEDLDAPEMNVGSLDDHVEIDINSDDDDLEYSMNKMSITPHHSFLHQMAMDSDGGLSMPARIRPSTSPPSRWAMSGESP</sequence>
<dbReference type="Proteomes" id="UP000019116">
    <property type="component" value="Chromosome 7D"/>
</dbReference>
<dbReference type="Gramene" id="TraesCS7D02G430000.3">
    <property type="protein sequence ID" value="TraesCS7D02G430000.3"/>
    <property type="gene ID" value="TraesCS7D02G430000"/>
</dbReference>
<evidence type="ECO:0000313" key="4">
    <source>
        <dbReference type="Proteomes" id="UP000019116"/>
    </source>
</evidence>